<dbReference type="PANTHER" id="PTHR15422">
    <property type="entry name" value="OS05G0565100 PROTEIN"/>
    <property type="match status" value="1"/>
</dbReference>
<gene>
    <name evidence="14" type="primary">CYB561D1</name>
    <name evidence="14" type="synonym">cyb561d1</name>
</gene>
<keyword evidence="5 12" id="KW-0812">Transmembrane</keyword>
<keyword evidence="3" id="KW-0813">Transport</keyword>
<comment type="subcellular location">
    <subcellularLocation>
        <location evidence="2">Membrane</location>
        <topology evidence="2">Multi-pass membrane protein</topology>
    </subcellularLocation>
</comment>
<dbReference type="GO" id="GO:0016020">
    <property type="term" value="C:membrane"/>
    <property type="evidence" value="ECO:0007669"/>
    <property type="project" value="UniProtKB-SubCell"/>
</dbReference>
<evidence type="ECO:0000256" key="2">
    <source>
        <dbReference type="ARBA" id="ARBA00004141"/>
    </source>
</evidence>
<keyword evidence="7" id="KW-0249">Electron transport</keyword>
<evidence type="ECO:0000256" key="11">
    <source>
        <dbReference type="ARBA" id="ARBA00024225"/>
    </source>
</evidence>
<feature type="domain" description="Cytochrome b561" evidence="13">
    <location>
        <begin position="28"/>
        <end position="232"/>
    </location>
</feature>
<keyword evidence="8 12" id="KW-1133">Transmembrane helix</keyword>
<organism evidence="14 15">
    <name type="scientific">Scleropages formosus</name>
    <name type="common">Asian bonytongue</name>
    <name type="synonym">Osteoglossum formosum</name>
    <dbReference type="NCBI Taxonomy" id="113540"/>
    <lineage>
        <taxon>Eukaryota</taxon>
        <taxon>Metazoa</taxon>
        <taxon>Chordata</taxon>
        <taxon>Craniata</taxon>
        <taxon>Vertebrata</taxon>
        <taxon>Euteleostomi</taxon>
        <taxon>Actinopterygii</taxon>
        <taxon>Neopterygii</taxon>
        <taxon>Teleostei</taxon>
        <taxon>Osteoglossocephala</taxon>
        <taxon>Osteoglossomorpha</taxon>
        <taxon>Osteoglossiformes</taxon>
        <taxon>Osteoglossidae</taxon>
        <taxon>Scleropages</taxon>
    </lineage>
</organism>
<keyword evidence="9" id="KW-0408">Iron</keyword>
<evidence type="ECO:0000256" key="3">
    <source>
        <dbReference type="ARBA" id="ARBA00022448"/>
    </source>
</evidence>
<evidence type="ECO:0000256" key="9">
    <source>
        <dbReference type="ARBA" id="ARBA00023004"/>
    </source>
</evidence>
<evidence type="ECO:0000256" key="10">
    <source>
        <dbReference type="ARBA" id="ARBA00023136"/>
    </source>
</evidence>
<dbReference type="Gene3D" id="1.20.120.1770">
    <property type="match status" value="1"/>
</dbReference>
<evidence type="ECO:0000313" key="15">
    <source>
        <dbReference type="Proteomes" id="UP000694397"/>
    </source>
</evidence>
<sequence length="237" mass="25768">MRLDVEYSPLGDAPAPASALSDFWLYVWMRRVAVVAAHVVALGFTVLVTLLSRPGTSLFSWHPVCMSVAFCLCMTEGILVFSTEASPFCFKSRKAKVRLHWFLQAVMLLGGATGLGFMVASKNVSEHSHLATWHSVLGVATLGAVALQAACGLALLLPVRLRRGPTLSRLRLYHATCGLVAYLLATATVMLAVCSDWFQASVRGLLWYAFLLLPLFPALVVMKQITGAFLPKKKITS</sequence>
<dbReference type="Proteomes" id="UP000694397">
    <property type="component" value="Chromosome 16"/>
</dbReference>
<dbReference type="GeneID" id="108933733"/>
<feature type="transmembrane region" description="Helical" evidence="12">
    <location>
        <begin position="101"/>
        <end position="121"/>
    </location>
</feature>
<dbReference type="Pfam" id="PF03188">
    <property type="entry name" value="Cytochrom_B561"/>
    <property type="match status" value="1"/>
</dbReference>
<evidence type="ECO:0000256" key="12">
    <source>
        <dbReference type="SAM" id="Phobius"/>
    </source>
</evidence>
<evidence type="ECO:0000256" key="7">
    <source>
        <dbReference type="ARBA" id="ARBA00022982"/>
    </source>
</evidence>
<evidence type="ECO:0000256" key="1">
    <source>
        <dbReference type="ARBA" id="ARBA00001970"/>
    </source>
</evidence>
<accession>A0A8C9SHV8</accession>
<dbReference type="PANTHER" id="PTHR15422:SF9">
    <property type="entry name" value="TRANSMEMBRANE REDUCTASE CYB561D1-RELATED"/>
    <property type="match status" value="1"/>
</dbReference>
<feature type="transmembrane region" description="Helical" evidence="12">
    <location>
        <begin position="133"/>
        <end position="159"/>
    </location>
</feature>
<reference evidence="14 15" key="1">
    <citation type="submission" date="2019-04" db="EMBL/GenBank/DDBJ databases">
        <authorList>
            <consortium name="Wellcome Sanger Institute Data Sharing"/>
        </authorList>
    </citation>
    <scope>NUCLEOTIDE SEQUENCE [LARGE SCALE GENOMIC DNA]</scope>
</reference>
<comment type="cofactor">
    <cofactor evidence="1">
        <name>heme b</name>
        <dbReference type="ChEBI" id="CHEBI:60344"/>
    </cofactor>
</comment>
<dbReference type="RefSeq" id="XP_018606504.2">
    <property type="nucleotide sequence ID" value="XM_018750988.2"/>
</dbReference>
<dbReference type="AlphaFoldDB" id="A0A8C9SHV8"/>
<dbReference type="InterPro" id="IPR045150">
    <property type="entry name" value="CYB561D1/2"/>
</dbReference>
<dbReference type="GO" id="GO:0046872">
    <property type="term" value="F:metal ion binding"/>
    <property type="evidence" value="ECO:0007669"/>
    <property type="project" value="UniProtKB-KW"/>
</dbReference>
<evidence type="ECO:0000256" key="5">
    <source>
        <dbReference type="ARBA" id="ARBA00022692"/>
    </source>
</evidence>
<evidence type="ECO:0000256" key="8">
    <source>
        <dbReference type="ARBA" id="ARBA00022989"/>
    </source>
</evidence>
<evidence type="ECO:0000313" key="14">
    <source>
        <dbReference type="Ensembl" id="ENSSFOP00015032157.2"/>
    </source>
</evidence>
<protein>
    <recommendedName>
        <fullName evidence="11">ascorbate ferrireductase (transmembrane)</fullName>
        <ecNumber evidence="11">7.2.1.3</ecNumber>
    </recommendedName>
</protein>
<proteinExistence type="predicted"/>
<feature type="transmembrane region" description="Helical" evidence="12">
    <location>
        <begin position="171"/>
        <end position="193"/>
    </location>
</feature>
<dbReference type="SMART" id="SM00665">
    <property type="entry name" value="B561"/>
    <property type="match status" value="1"/>
</dbReference>
<dbReference type="GO" id="GO:0140575">
    <property type="term" value="F:transmembrane monodehydroascorbate reductase activity"/>
    <property type="evidence" value="ECO:0007669"/>
    <property type="project" value="InterPro"/>
</dbReference>
<dbReference type="GO" id="GO:0140571">
    <property type="term" value="F:transmembrane ascorbate ferrireductase activity"/>
    <property type="evidence" value="ECO:0007669"/>
    <property type="project" value="UniProtKB-EC"/>
</dbReference>
<name>A0A8C9SHV8_SCLFO</name>
<reference evidence="14" key="2">
    <citation type="submission" date="2025-08" db="UniProtKB">
        <authorList>
            <consortium name="Ensembl"/>
        </authorList>
    </citation>
    <scope>IDENTIFICATION</scope>
</reference>
<dbReference type="Ensembl" id="ENSSFOT00015032515.2">
    <property type="protein sequence ID" value="ENSSFOP00015032157.2"/>
    <property type="gene ID" value="ENSSFOG00015020573.2"/>
</dbReference>
<dbReference type="PROSITE" id="PS50939">
    <property type="entry name" value="CYTOCHROME_B561"/>
    <property type="match status" value="1"/>
</dbReference>
<feature type="transmembrane region" description="Helical" evidence="12">
    <location>
        <begin position="58"/>
        <end position="81"/>
    </location>
</feature>
<dbReference type="KEGG" id="sfm:108933733"/>
<keyword evidence="4" id="KW-0349">Heme</keyword>
<keyword evidence="10 12" id="KW-0472">Membrane</keyword>
<dbReference type="GeneTree" id="ENSGT00440000038072"/>
<feature type="transmembrane region" description="Helical" evidence="12">
    <location>
        <begin position="32"/>
        <end position="52"/>
    </location>
</feature>
<reference evidence="14" key="3">
    <citation type="submission" date="2025-09" db="UniProtKB">
        <authorList>
            <consortium name="Ensembl"/>
        </authorList>
    </citation>
    <scope>IDENTIFICATION</scope>
</reference>
<dbReference type="EC" id="7.2.1.3" evidence="11"/>
<dbReference type="CTD" id="284613"/>
<keyword evidence="15" id="KW-1185">Reference proteome</keyword>
<dbReference type="CDD" id="cd08761">
    <property type="entry name" value="Cyt_b561_CYB561D2_like"/>
    <property type="match status" value="1"/>
</dbReference>
<dbReference type="InterPro" id="IPR006593">
    <property type="entry name" value="Cyt_b561/ferric_Rdtase_TM"/>
</dbReference>
<evidence type="ECO:0000259" key="13">
    <source>
        <dbReference type="PROSITE" id="PS50939"/>
    </source>
</evidence>
<keyword evidence="6" id="KW-0479">Metal-binding</keyword>
<feature type="transmembrane region" description="Helical" evidence="12">
    <location>
        <begin position="205"/>
        <end position="230"/>
    </location>
</feature>
<dbReference type="OrthoDB" id="432881at2759"/>
<evidence type="ECO:0000256" key="4">
    <source>
        <dbReference type="ARBA" id="ARBA00022617"/>
    </source>
</evidence>
<evidence type="ECO:0000256" key="6">
    <source>
        <dbReference type="ARBA" id="ARBA00022723"/>
    </source>
</evidence>